<sequence>MITIIKPQEKSPVLKFNESNLAHNKMSITDTVFDVMVEQQKKINNNNRQRKEINQY</sequence>
<evidence type="ECO:0000313" key="1">
    <source>
        <dbReference type="EMBL" id="EOG24030.1"/>
    </source>
</evidence>
<accession>A0A829EY24</accession>
<dbReference type="Proteomes" id="UP000013834">
    <property type="component" value="Unassembled WGS sequence"/>
</dbReference>
<dbReference type="EMBL" id="AIVF01000036">
    <property type="protein sequence ID" value="EOG24030.1"/>
    <property type="molecule type" value="Genomic_DNA"/>
</dbReference>
<evidence type="ECO:0000313" key="2">
    <source>
        <dbReference type="Proteomes" id="UP000013834"/>
    </source>
</evidence>
<reference evidence="1 2" key="1">
    <citation type="submission" date="2013-02" db="EMBL/GenBank/DDBJ databases">
        <title>The Genome Sequence of Enterococcus faecium VRE_84.</title>
        <authorList>
            <consortium name="The Broad Institute Genome Sequencing Platform"/>
            <consortium name="The Broad Institute Genome Sequencing Center for Infectious Disease"/>
            <person name="Earl A.M."/>
            <person name="Gilmore M.S."/>
            <person name="Lebreton F."/>
            <person name="Hammerum A.M."/>
            <person name="Jensen L.B."/>
            <person name="Guardabassi L."/>
            <person name="Walker B."/>
            <person name="Young S.K."/>
            <person name="Zeng Q."/>
            <person name="Gargeya S."/>
            <person name="Fitzgerald M."/>
            <person name="Haas B."/>
            <person name="Abouelleil A."/>
            <person name="Alvarado L."/>
            <person name="Arachchi H.M."/>
            <person name="Berlin A.M."/>
            <person name="Chapman S.B."/>
            <person name="Dewar J."/>
            <person name="Goldberg J."/>
            <person name="Griggs A."/>
            <person name="Gujja S."/>
            <person name="Hansen M."/>
            <person name="Howarth C."/>
            <person name="Imamovic A."/>
            <person name="Larimer J."/>
            <person name="McCowan C."/>
            <person name="Murphy C."/>
            <person name="Neiman D."/>
            <person name="Pearson M."/>
            <person name="Priest M."/>
            <person name="Roberts A."/>
            <person name="Saif S."/>
            <person name="Shea T."/>
            <person name="Sisk P."/>
            <person name="Sykes S."/>
            <person name="Wortman J."/>
            <person name="Nusbaum C."/>
            <person name="Birren B."/>
        </authorList>
    </citation>
    <scope>NUCLEOTIDE SEQUENCE [LARGE SCALE GENOMIC DNA]</scope>
    <source>
        <strain evidence="1 2">VRE 84</strain>
    </source>
</reference>
<name>A0A829EY24_ENTFC</name>
<organism evidence="1 2">
    <name type="scientific">Enterococcus faecium EnGen0180</name>
    <dbReference type="NCBI Taxonomy" id="1157475"/>
    <lineage>
        <taxon>Bacteria</taxon>
        <taxon>Bacillati</taxon>
        <taxon>Bacillota</taxon>
        <taxon>Bacilli</taxon>
        <taxon>Lactobacillales</taxon>
        <taxon>Enterococcaceae</taxon>
        <taxon>Enterococcus</taxon>
    </lineage>
</organism>
<gene>
    <name evidence="1" type="ORF">SMG_02128</name>
</gene>
<proteinExistence type="predicted"/>
<dbReference type="RefSeq" id="WP_002347084.1">
    <property type="nucleotide sequence ID" value="NZ_KB948134.1"/>
</dbReference>
<comment type="caution">
    <text evidence="1">The sequence shown here is derived from an EMBL/GenBank/DDBJ whole genome shotgun (WGS) entry which is preliminary data.</text>
</comment>
<protein>
    <submittedName>
        <fullName evidence="1">Uncharacterized protein</fullName>
    </submittedName>
</protein>
<dbReference type="AlphaFoldDB" id="A0A829EY24"/>